<comment type="catalytic activity">
    <reaction evidence="10">
        <text>5-methyltetrahydropteroyltri-L-glutamate + L-homocysteine = tetrahydropteroyltri-L-glutamate + L-methionine</text>
        <dbReference type="Rhea" id="RHEA:21196"/>
        <dbReference type="ChEBI" id="CHEBI:57844"/>
        <dbReference type="ChEBI" id="CHEBI:58140"/>
        <dbReference type="ChEBI" id="CHEBI:58199"/>
        <dbReference type="ChEBI" id="CHEBI:58207"/>
        <dbReference type="EC" id="2.1.1.14"/>
    </reaction>
</comment>
<feature type="binding site" evidence="11">
    <location>
        <position position="140"/>
    </location>
    <ligand>
        <name>5-methyltetrahydropteroyltri-L-glutamate</name>
        <dbReference type="ChEBI" id="CHEBI:58207"/>
    </ligand>
</feature>
<proteinExistence type="inferred from homology"/>
<dbReference type="EC" id="2.1.1.14" evidence="10"/>
<feature type="binding site" evidence="10 11">
    <location>
        <begin position="456"/>
        <end position="458"/>
    </location>
    <ligand>
        <name>L-homocysteine</name>
        <dbReference type="ChEBI" id="CHEBI:58199"/>
    </ligand>
</feature>
<dbReference type="Proteomes" id="UP001139516">
    <property type="component" value="Unassembled WGS sequence"/>
</dbReference>
<dbReference type="FunFam" id="3.20.20.210:FF:000003">
    <property type="entry name" value="5-methyltetrahydropteroyltriglutamate--homocysteine methyltransferase"/>
    <property type="match status" value="1"/>
</dbReference>
<feature type="binding site" evidence="10">
    <location>
        <position position="135"/>
    </location>
    <ligand>
        <name>5-methyltetrahydropteroyltri-L-glutamate</name>
        <dbReference type="ChEBI" id="CHEBI:58207"/>
    </ligand>
</feature>
<feature type="binding site" evidence="10 11">
    <location>
        <position position="586"/>
    </location>
    <ligand>
        <name>5-methyltetrahydropteroyltri-L-glutamate</name>
        <dbReference type="ChEBI" id="CHEBI:58207"/>
    </ligand>
</feature>
<comment type="caution">
    <text evidence="16">The sequence shown here is derived from an EMBL/GenBank/DDBJ whole genome shotgun (WGS) entry which is preliminary data.</text>
</comment>
<dbReference type="Pfam" id="PF01717">
    <property type="entry name" value="Meth_synt_2"/>
    <property type="match status" value="1"/>
</dbReference>
<feature type="binding site" evidence="10 11">
    <location>
        <begin position="540"/>
        <end position="541"/>
    </location>
    <ligand>
        <name>5-methyltetrahydropteroyltri-L-glutamate</name>
        <dbReference type="ChEBI" id="CHEBI:58207"/>
    </ligand>
</feature>
<dbReference type="Pfam" id="PF08267">
    <property type="entry name" value="Meth_synt_1"/>
    <property type="match status" value="1"/>
</dbReference>
<evidence type="ECO:0000259" key="15">
    <source>
        <dbReference type="Pfam" id="PF08267"/>
    </source>
</evidence>
<sequence length="779" mass="84562">MTVTVATLGFPRIGPRRELKTALESHWAGRSDAAALLATAADLRARAWARQRDLGADIVPSNDFSLYDQVLDTSVMVGAIPAIHGWKGGPVPLATYFAMARGSQGGPGGGHAHHEGCAHGHAHDGEGAPAAEMTKWFDTNYHYLVPEFAEGQRFALSSTKAVDEFLEARAQGIVTRPVLVGPVTFLKLGKSRTEGFDQRRLLPALLPVYAEMLRRLAAAGAEWVQIDEPCLVLDLDQTDRAALRDAYAALAGAAPGLKLMLATYFGALGDNLATALSLPVHGLHVDLVRAPEQLDAVVAGARPDLVLSLGVIDGRNVWKADLAAILDRVEPVAASGRALILAPSCSLLHTPIDLDRETALDPEIRNWLAFAVQKVAELAVLAKALNQGRDSVRATLEAASAAVGSRRTSPRINDPAVQARARQDDAALAQRGSAFEVRRAVQRDRLGLPAYPTTTIGSFPQTPAVRKARADHDRGAIGDADYEAFLREETARTVRWQEEVGLDVLVHGEFERNDMVQYFGEQLAGFAFTKSAWVQSYGSRCVRPPIIYGDVSRPRPMTVAWWRYAQSLTDRPMKGMLTGPVTILNWSFVRDDQPRSATCRQIAFAIRDEVVDLEKAGAAIIQIDEAALREGLPLRRGEWQAYLDWAVECFRLAASGVADATQIHTHMCYSAFNDIIASIGAMDADVISIETARSRMELLDAFAGYRYPAEIGPGVYDIHSPRVPAVDEMTGLLRAAARRLPADQLWVNPDCGLKTRKWPEVRLAIGNMVAAARAARAAA</sequence>
<dbReference type="EMBL" id="JALPRX010000043">
    <property type="protein sequence ID" value="MCK8784900.1"/>
    <property type="molecule type" value="Genomic_DNA"/>
</dbReference>
<dbReference type="GO" id="GO:0032259">
    <property type="term" value="P:methylation"/>
    <property type="evidence" value="ECO:0007669"/>
    <property type="project" value="UniProtKB-KW"/>
</dbReference>
<dbReference type="NCBIfam" id="NF003556">
    <property type="entry name" value="PRK05222.1"/>
    <property type="match status" value="1"/>
</dbReference>
<dbReference type="InterPro" id="IPR013215">
    <property type="entry name" value="Cbl-indep_Met_Synth_N"/>
</dbReference>
<feature type="binding site" evidence="10">
    <location>
        <position position="630"/>
    </location>
    <ligand>
        <name>5-methyltetrahydropteroyltri-L-glutamate</name>
        <dbReference type="ChEBI" id="CHEBI:58207"/>
    </ligand>
</feature>
<evidence type="ECO:0000256" key="5">
    <source>
        <dbReference type="ARBA" id="ARBA00022605"/>
    </source>
</evidence>
<accession>A0A9X1Y872</accession>
<evidence type="ECO:0000256" key="1">
    <source>
        <dbReference type="ARBA" id="ARBA00002777"/>
    </source>
</evidence>
<dbReference type="CDD" id="cd03312">
    <property type="entry name" value="CIMS_N_terminal_like"/>
    <property type="match status" value="1"/>
</dbReference>
<comment type="cofactor">
    <cofactor evidence="12">
        <name>Zn(2+)</name>
        <dbReference type="ChEBI" id="CHEBI:29105"/>
    </cofactor>
    <text evidence="12">Binds 2 Zn(2+) ions per subunit.</text>
</comment>
<evidence type="ECO:0000256" key="12">
    <source>
        <dbReference type="PIRSR" id="PIRSR000382-2"/>
    </source>
</evidence>
<dbReference type="InterPro" id="IPR002629">
    <property type="entry name" value="Met_Synth_C/arc"/>
</dbReference>
<keyword evidence="9 10" id="KW-0486">Methionine biosynthesis</keyword>
<evidence type="ECO:0000256" key="13">
    <source>
        <dbReference type="PIRSR" id="PIRSR000382-3"/>
    </source>
</evidence>
<evidence type="ECO:0000313" key="16">
    <source>
        <dbReference type="EMBL" id="MCK8784900.1"/>
    </source>
</evidence>
<dbReference type="SUPFAM" id="SSF51726">
    <property type="entry name" value="UROD/MetE-like"/>
    <property type="match status" value="2"/>
</dbReference>
<feature type="binding site" evidence="10">
    <location>
        <position position="509"/>
    </location>
    <ligand>
        <name>L-homocysteine</name>
        <dbReference type="ChEBI" id="CHEBI:58199"/>
    </ligand>
</feature>
<dbReference type="InterPro" id="IPR038071">
    <property type="entry name" value="UROD/MetE-like_sf"/>
</dbReference>
<feature type="binding site" evidence="10">
    <location>
        <begin position="17"/>
        <end position="20"/>
    </location>
    <ligand>
        <name>5-methyltetrahydropteroyltri-L-glutamate</name>
        <dbReference type="ChEBI" id="CHEBI:58207"/>
    </ligand>
</feature>
<keyword evidence="6 10" id="KW-0808">Transferase</keyword>
<name>A0A9X1Y872_9PROT</name>
<feature type="binding site" evidence="10 11">
    <location>
        <position position="509"/>
    </location>
    <ligand>
        <name>L-methionine</name>
        <dbReference type="ChEBI" id="CHEBI:57844"/>
    </ligand>
</feature>
<dbReference type="CDD" id="cd03311">
    <property type="entry name" value="CIMS_C_terminal_like"/>
    <property type="match status" value="1"/>
</dbReference>
<feature type="binding site" evidence="10 11">
    <location>
        <position position="624"/>
    </location>
    <ligand>
        <name>L-methionine</name>
        <dbReference type="ChEBI" id="CHEBI:57844"/>
    </ligand>
</feature>
<feature type="binding site" evidence="10 11">
    <location>
        <begin position="456"/>
        <end position="458"/>
    </location>
    <ligand>
        <name>L-methionine</name>
        <dbReference type="ChEBI" id="CHEBI:57844"/>
    </ligand>
</feature>
<evidence type="ECO:0000313" key="17">
    <source>
        <dbReference type="Proteomes" id="UP001139516"/>
    </source>
</evidence>
<feature type="binding site" evidence="12">
    <location>
        <position position="666"/>
    </location>
    <ligand>
        <name>Zn(2+)</name>
        <dbReference type="ChEBI" id="CHEBI:29105"/>
        <label>1</label>
        <note>catalytic</note>
    </ligand>
</feature>
<dbReference type="GO" id="GO:0003871">
    <property type="term" value="F:5-methyltetrahydropteroyltriglutamate-homocysteine S-methyltransferase activity"/>
    <property type="evidence" value="ECO:0007669"/>
    <property type="project" value="UniProtKB-UniRule"/>
</dbReference>
<dbReference type="GO" id="GO:0008270">
    <property type="term" value="F:zinc ion binding"/>
    <property type="evidence" value="ECO:0007669"/>
    <property type="project" value="InterPro"/>
</dbReference>
<comment type="cofactor">
    <cofactor evidence="10">
        <name>Zn(2+)</name>
        <dbReference type="ChEBI" id="CHEBI:29105"/>
    </cofactor>
    <text evidence="10">Binds 1 zinc ion per subunit.</text>
</comment>
<dbReference type="NCBIfam" id="TIGR01371">
    <property type="entry name" value="met_syn_B12ind"/>
    <property type="match status" value="1"/>
</dbReference>
<feature type="domain" description="Cobalamin-independent methionine synthase MetE N-terminal" evidence="15">
    <location>
        <begin position="6"/>
        <end position="334"/>
    </location>
</feature>
<dbReference type="AlphaFoldDB" id="A0A9X1Y872"/>
<dbReference type="HAMAP" id="MF_00172">
    <property type="entry name" value="Meth_synth"/>
    <property type="match status" value="1"/>
</dbReference>
<keyword evidence="4 10" id="KW-0489">Methyltransferase</keyword>
<feature type="binding site" evidence="10">
    <location>
        <position position="751"/>
    </location>
    <ligand>
        <name>Zn(2+)</name>
        <dbReference type="ChEBI" id="CHEBI:29105"/>
        <note>catalytic</note>
    </ligand>
</feature>
<evidence type="ECO:0000256" key="9">
    <source>
        <dbReference type="ARBA" id="ARBA00023167"/>
    </source>
</evidence>
<evidence type="ECO:0000256" key="7">
    <source>
        <dbReference type="ARBA" id="ARBA00022723"/>
    </source>
</evidence>
<dbReference type="GO" id="GO:0009086">
    <property type="term" value="P:methionine biosynthetic process"/>
    <property type="evidence" value="ECO:0007669"/>
    <property type="project" value="UniProtKB-UniRule"/>
</dbReference>
<feature type="binding site" evidence="10">
    <location>
        <position position="668"/>
    </location>
    <ligand>
        <name>Zn(2+)</name>
        <dbReference type="ChEBI" id="CHEBI:29105"/>
        <note>catalytic</note>
    </ligand>
</feature>
<evidence type="ECO:0000256" key="3">
    <source>
        <dbReference type="ARBA" id="ARBA00009553"/>
    </source>
</evidence>
<dbReference type="InterPro" id="IPR006276">
    <property type="entry name" value="Cobalamin-indep_Met_synthase"/>
</dbReference>
<evidence type="ECO:0000256" key="6">
    <source>
        <dbReference type="ARBA" id="ARBA00022679"/>
    </source>
</evidence>
<feature type="binding site" evidence="10">
    <location>
        <position position="690"/>
    </location>
    <ligand>
        <name>Zn(2+)</name>
        <dbReference type="ChEBI" id="CHEBI:29105"/>
        <note>catalytic</note>
    </ligand>
</feature>
<dbReference type="PANTHER" id="PTHR30519">
    <property type="entry name" value="5-METHYLTETRAHYDROPTEROYLTRIGLUTAMATE--HOMOCYSTEINE METHYLTRANSFERASE"/>
    <property type="match status" value="1"/>
</dbReference>
<feature type="binding site" evidence="12">
    <location>
        <position position="668"/>
    </location>
    <ligand>
        <name>Zn(2+)</name>
        <dbReference type="ChEBI" id="CHEBI:29105"/>
        <label>1</label>
        <note>catalytic</note>
    </ligand>
</feature>
<reference evidence="16" key="1">
    <citation type="submission" date="2022-04" db="EMBL/GenBank/DDBJ databases">
        <title>Roseomonas acroporae sp. nov., isolated from coral Acropora digitifera.</title>
        <authorList>
            <person name="Sun H."/>
        </authorList>
    </citation>
    <scope>NUCLEOTIDE SEQUENCE</scope>
    <source>
        <strain evidence="16">NAR14</strain>
    </source>
</reference>
<organism evidence="16 17">
    <name type="scientific">Roseomonas acroporae</name>
    <dbReference type="NCBI Taxonomy" id="2937791"/>
    <lineage>
        <taxon>Bacteria</taxon>
        <taxon>Pseudomonadati</taxon>
        <taxon>Pseudomonadota</taxon>
        <taxon>Alphaproteobacteria</taxon>
        <taxon>Acetobacterales</taxon>
        <taxon>Roseomonadaceae</taxon>
        <taxon>Roseomonas</taxon>
    </lineage>
</organism>
<dbReference type="RefSeq" id="WP_248667026.1">
    <property type="nucleotide sequence ID" value="NZ_JALPRX010000043.1"/>
</dbReference>
<evidence type="ECO:0000256" key="2">
    <source>
        <dbReference type="ARBA" id="ARBA00004681"/>
    </source>
</evidence>
<dbReference type="PIRSF" id="PIRSF000382">
    <property type="entry name" value="MeTrfase_B12_ind"/>
    <property type="match status" value="1"/>
</dbReference>
<keyword evidence="7 10" id="KW-0479">Metal-binding</keyword>
<evidence type="ECO:0000256" key="4">
    <source>
        <dbReference type="ARBA" id="ARBA00022603"/>
    </source>
</evidence>
<feature type="active site" description="Proton donor" evidence="10 13">
    <location>
        <position position="719"/>
    </location>
</feature>
<comment type="function">
    <text evidence="1 10">Catalyzes the transfer of a methyl group from 5-methyltetrahydrofolate to homocysteine resulting in methionine formation.</text>
</comment>
<keyword evidence="8 10" id="KW-0862">Zinc</keyword>
<feature type="binding site" evidence="11">
    <location>
        <position position="20"/>
    </location>
    <ligand>
        <name>5-methyltetrahydropteroyltri-L-glutamate</name>
        <dbReference type="ChEBI" id="CHEBI:58207"/>
    </ligand>
</feature>
<gene>
    <name evidence="10 16" type="primary">metE</name>
    <name evidence="16" type="ORF">M0638_10955</name>
</gene>
<evidence type="ECO:0000256" key="10">
    <source>
        <dbReference type="HAMAP-Rule" id="MF_00172"/>
    </source>
</evidence>
<feature type="binding site" evidence="10 11">
    <location>
        <position position="624"/>
    </location>
    <ligand>
        <name>L-homocysteine</name>
        <dbReference type="ChEBI" id="CHEBI:58199"/>
    </ligand>
</feature>
<keyword evidence="5 10" id="KW-0028">Amino-acid biosynthesis</keyword>
<feature type="binding site" evidence="10">
    <location>
        <position position="666"/>
    </location>
    <ligand>
        <name>Zn(2+)</name>
        <dbReference type="ChEBI" id="CHEBI:29105"/>
        <note>catalytic</note>
    </ligand>
</feature>
<protein>
    <recommendedName>
        <fullName evidence="10">5-methyltetrahydropteroyltriglutamate--homocysteine methyltransferase</fullName>
        <ecNumber evidence="10">2.1.1.14</ecNumber>
    </recommendedName>
    <alternativeName>
        <fullName evidence="10">Cobalamin-independent methionine synthase</fullName>
    </alternativeName>
    <alternativeName>
        <fullName evidence="10">Methionine synthase, vitamin-B12 independent isozyme</fullName>
    </alternativeName>
</protein>
<evidence type="ECO:0000259" key="14">
    <source>
        <dbReference type="Pfam" id="PF01717"/>
    </source>
</evidence>
<keyword evidence="10" id="KW-0677">Repeat</keyword>
<evidence type="ECO:0000256" key="11">
    <source>
        <dbReference type="PIRSR" id="PIRSR000382-1"/>
    </source>
</evidence>
<keyword evidence="17" id="KW-1185">Reference proteome</keyword>
<feature type="binding site" evidence="12">
    <location>
        <position position="751"/>
    </location>
    <ligand>
        <name>Zn(2+)</name>
        <dbReference type="ChEBI" id="CHEBI:29105"/>
        <label>1</label>
        <note>catalytic</note>
    </ligand>
</feature>
<evidence type="ECO:0000256" key="8">
    <source>
        <dbReference type="ARBA" id="ARBA00022833"/>
    </source>
</evidence>
<comment type="similarity">
    <text evidence="3 10">Belongs to the vitamin-B12 independent methionine synthase family.</text>
</comment>
<feature type="binding site" evidence="12">
    <location>
        <position position="690"/>
    </location>
    <ligand>
        <name>Zn(2+)</name>
        <dbReference type="ChEBI" id="CHEBI:29105"/>
        <label>1</label>
        <note>catalytic</note>
    </ligand>
</feature>
<feature type="domain" description="Cobalamin-independent methionine synthase MetE C-terminal/archaeal" evidence="14">
    <location>
        <begin position="452"/>
        <end position="773"/>
    </location>
</feature>
<comment type="pathway">
    <text evidence="2 10">Amino-acid biosynthesis; L-methionine biosynthesis via de novo pathway; L-methionine from L-homocysteine (MetE route): step 1/1.</text>
</comment>
<dbReference type="Gene3D" id="3.20.20.210">
    <property type="match status" value="2"/>
</dbReference>